<dbReference type="PANTHER" id="PTHR10117">
    <property type="entry name" value="TRANSIENT RECEPTOR POTENTIAL CHANNEL"/>
    <property type="match status" value="1"/>
</dbReference>
<proteinExistence type="predicted"/>
<evidence type="ECO:0000256" key="12">
    <source>
        <dbReference type="ARBA" id="ARBA00023136"/>
    </source>
</evidence>
<feature type="transmembrane region" description="Helical" evidence="17">
    <location>
        <begin position="578"/>
        <end position="601"/>
    </location>
</feature>
<dbReference type="PRINTS" id="PR01097">
    <property type="entry name" value="TRNSRECEPTRP"/>
</dbReference>
<keyword evidence="10" id="KW-0040">ANK repeat</keyword>
<dbReference type="GO" id="GO:0007338">
    <property type="term" value="P:single fertilization"/>
    <property type="evidence" value="ECO:0007669"/>
    <property type="project" value="TreeGrafter"/>
</dbReference>
<dbReference type="InterPro" id="IPR002153">
    <property type="entry name" value="TRPC_channel"/>
</dbReference>
<sequence length="858" mass="98919">LRSSNPKNMHRRHTTLREKGRRQAIRGPAYMFNEKGTSLTAEEERFLDSAEYGNIPVVRKMLEESKTLNFNCVDYMGQNALQLAVGNEHLEVTELLLKKENLARVGDALLLAISKGYVRIVEAILNHPAFAQGQRLTLSPLEQELRDDDFYAYDEDGTRFSHDITPIILAAHCQEYEIVHILLLKGARIERPHDYFCKCNECLEKQRKDSFSHSRSRMNAYKGLASAAYLSLSSEDPVLTALELSNELARLANIETEFKNDYRKLSMQCKDFVVGVLDLCRDTEEVEAILNGDVNIHLYPEHHRPSLSRIKLAIKYEVKKFVAHPNCQQQLLTMWYENLSGLRQQSIAVKFLAVFGVSIGLPFLAIAYWIAPCSKLGRTLRSPFMKFVAHAVSFTIFLGLLVVNASDRFEGVKNLPNETITDHPKQIFRVKTTQFSWTELLIMKWVLGMIWSECKEIWEEGPREYVVHLWNLLDFGMLSIFVASFTARFMAFLKASEAQQYVDQYVQDDDLNNVTLPPEVAYFTYARNKWLPSDPQIISEGLYAIAVVLSFSRIAYILPANESFGPLQISLGRTVKDIFKFMVIFIMVFLAFMIGMFNLYSYYLGAKYNPAFTTVEESFKTLFWSIFGLSEVISVVLKYDHKFIENIGYVLYGVYNVTMVVVLLNMLIAMINNSYQEIEEDADVEWKFARAKLWLSYFDEGRTLPAPFNLVPSPKSFYYLILRIKMCLIKLCKSKAKNCENDVEMGMLNSKQRKVRFHSIIQNTDNFSGKNAYNKPTRYQKIMKRLIKRYVLKAQVDRENDEVNEGNIFFLLGELKEIKQDISSLRYELLEEKSQATGELAKLIQQLSDKFGKTLNKD</sequence>
<dbReference type="SUPFAM" id="SSF48403">
    <property type="entry name" value="Ankyrin repeat"/>
    <property type="match status" value="1"/>
</dbReference>
<dbReference type="Pfam" id="PF00520">
    <property type="entry name" value="Ion_trans"/>
    <property type="match status" value="1"/>
</dbReference>
<dbReference type="EMBL" id="VYZC01000682">
    <property type="protein sequence ID" value="NWT04588.1"/>
    <property type="molecule type" value="Genomic_DNA"/>
</dbReference>
<dbReference type="InterPro" id="IPR005463">
    <property type="entry name" value="TRPC7_channel"/>
</dbReference>
<evidence type="ECO:0000256" key="15">
    <source>
        <dbReference type="ARBA" id="ARBA00036634"/>
    </source>
</evidence>
<dbReference type="Proteomes" id="UP000525714">
    <property type="component" value="Unassembled WGS sequence"/>
</dbReference>
<dbReference type="InterPro" id="IPR036770">
    <property type="entry name" value="Ankyrin_rpt-contain_sf"/>
</dbReference>
<keyword evidence="2" id="KW-0813">Transport</keyword>
<keyword evidence="3" id="KW-1003">Cell membrane</keyword>
<evidence type="ECO:0000256" key="16">
    <source>
        <dbReference type="SAM" id="MobiDB-lite"/>
    </source>
</evidence>
<comment type="caution">
    <text evidence="19">The sequence shown here is derived from an EMBL/GenBank/DDBJ whole genome shotgun (WGS) entry which is preliminary data.</text>
</comment>
<accession>A0A7K5KED9</accession>
<keyword evidence="13" id="KW-0325">Glycoprotein</keyword>
<dbReference type="Gene3D" id="1.10.287.70">
    <property type="match status" value="1"/>
</dbReference>
<dbReference type="InterPro" id="IPR002110">
    <property type="entry name" value="Ankyrin_rpt"/>
</dbReference>
<dbReference type="GO" id="GO:0005886">
    <property type="term" value="C:plasma membrane"/>
    <property type="evidence" value="ECO:0007669"/>
    <property type="project" value="UniProtKB-SubCell"/>
</dbReference>
<keyword evidence="12 17" id="KW-0472">Membrane</keyword>
<feature type="region of interest" description="Disordered" evidence="16">
    <location>
        <begin position="1"/>
        <end position="20"/>
    </location>
</feature>
<feature type="transmembrane region" description="Helical" evidence="17">
    <location>
        <begin position="472"/>
        <end position="493"/>
    </location>
</feature>
<comment type="subcellular location">
    <subcellularLocation>
        <location evidence="1">Cell membrane</location>
        <topology evidence="1">Multi-pass membrane protein</topology>
    </subcellularLocation>
</comment>
<evidence type="ECO:0000256" key="5">
    <source>
        <dbReference type="ARBA" id="ARBA00022673"/>
    </source>
</evidence>
<evidence type="ECO:0000256" key="3">
    <source>
        <dbReference type="ARBA" id="ARBA00022475"/>
    </source>
</evidence>
<evidence type="ECO:0000256" key="8">
    <source>
        <dbReference type="ARBA" id="ARBA00022837"/>
    </source>
</evidence>
<feature type="domain" description="Transient receptor ion channel" evidence="18">
    <location>
        <begin position="197"/>
        <end position="259"/>
    </location>
</feature>
<feature type="compositionally biased region" description="Basic residues" evidence="16">
    <location>
        <begin position="8"/>
        <end position="20"/>
    </location>
</feature>
<evidence type="ECO:0000256" key="11">
    <source>
        <dbReference type="ARBA" id="ARBA00023065"/>
    </source>
</evidence>
<keyword evidence="6 17" id="KW-0812">Transmembrane</keyword>
<evidence type="ECO:0000256" key="9">
    <source>
        <dbReference type="ARBA" id="ARBA00022989"/>
    </source>
</evidence>
<dbReference type="InterPro" id="IPR013555">
    <property type="entry name" value="TRP_dom"/>
</dbReference>
<keyword evidence="7" id="KW-0677">Repeat</keyword>
<dbReference type="PRINTS" id="PR01648">
    <property type="entry name" value="TRPCHANNEL7"/>
</dbReference>
<dbReference type="GO" id="GO:0070679">
    <property type="term" value="F:inositol 1,4,5 trisphosphate binding"/>
    <property type="evidence" value="ECO:0007669"/>
    <property type="project" value="TreeGrafter"/>
</dbReference>
<dbReference type="PANTHER" id="PTHR10117:SF9">
    <property type="entry name" value="SHORT TRANSIENT RECEPTOR POTENTIAL CHANNEL 7"/>
    <property type="match status" value="1"/>
</dbReference>
<keyword evidence="20" id="KW-1185">Reference proteome</keyword>
<evidence type="ECO:0000313" key="19">
    <source>
        <dbReference type="EMBL" id="NWT04588.1"/>
    </source>
</evidence>
<dbReference type="Pfam" id="PF12796">
    <property type="entry name" value="Ank_2"/>
    <property type="match status" value="1"/>
</dbReference>
<evidence type="ECO:0000256" key="17">
    <source>
        <dbReference type="SAM" id="Phobius"/>
    </source>
</evidence>
<reference evidence="19 20" key="1">
    <citation type="submission" date="2019-09" db="EMBL/GenBank/DDBJ databases">
        <title>Bird 10,000 Genomes (B10K) Project - Family phase.</title>
        <authorList>
            <person name="Zhang G."/>
        </authorList>
    </citation>
    <scope>NUCLEOTIDE SEQUENCE [LARGE SCALE GENOMIC DNA]</scope>
    <source>
        <strain evidence="19">B10K-DU-003-16</strain>
        <tissue evidence="19">Mixed tissue sample</tissue>
    </source>
</reference>
<comment type="catalytic activity">
    <reaction evidence="15">
        <text>Ca(2+)(in) = Ca(2+)(out)</text>
        <dbReference type="Rhea" id="RHEA:29671"/>
        <dbReference type="ChEBI" id="CHEBI:29108"/>
    </reaction>
</comment>
<dbReference type="NCBIfam" id="TIGR00870">
    <property type="entry name" value="trp"/>
    <property type="match status" value="1"/>
</dbReference>
<organism evidence="19 20">
    <name type="scientific">Mionectes macconnelli</name>
    <name type="common">McConnell's flycatcher</name>
    <dbReference type="NCBI Taxonomy" id="254557"/>
    <lineage>
        <taxon>Eukaryota</taxon>
        <taxon>Metazoa</taxon>
        <taxon>Chordata</taxon>
        <taxon>Craniata</taxon>
        <taxon>Vertebrata</taxon>
        <taxon>Euteleostomi</taxon>
        <taxon>Archelosauria</taxon>
        <taxon>Archosauria</taxon>
        <taxon>Dinosauria</taxon>
        <taxon>Saurischia</taxon>
        <taxon>Theropoda</taxon>
        <taxon>Coelurosauria</taxon>
        <taxon>Aves</taxon>
        <taxon>Neognathae</taxon>
        <taxon>Neoaves</taxon>
        <taxon>Telluraves</taxon>
        <taxon>Australaves</taxon>
        <taxon>Passeriformes</taxon>
        <taxon>Tyrannidae</taxon>
        <taxon>Mionectes</taxon>
    </lineage>
</organism>
<feature type="transmembrane region" description="Helical" evidence="17">
    <location>
        <begin position="383"/>
        <end position="403"/>
    </location>
</feature>
<feature type="non-terminal residue" evidence="19">
    <location>
        <position position="858"/>
    </location>
</feature>
<keyword evidence="4" id="KW-0109">Calcium transport</keyword>
<feature type="transmembrane region" description="Helical" evidence="17">
    <location>
        <begin position="351"/>
        <end position="371"/>
    </location>
</feature>
<keyword evidence="14" id="KW-0407">Ion channel</keyword>
<evidence type="ECO:0000256" key="13">
    <source>
        <dbReference type="ARBA" id="ARBA00023180"/>
    </source>
</evidence>
<evidence type="ECO:0000256" key="4">
    <source>
        <dbReference type="ARBA" id="ARBA00022568"/>
    </source>
</evidence>
<evidence type="ECO:0000256" key="2">
    <source>
        <dbReference type="ARBA" id="ARBA00022448"/>
    </source>
</evidence>
<name>A0A7K5KED9_9TYRA</name>
<feature type="non-terminal residue" evidence="19">
    <location>
        <position position="1"/>
    </location>
</feature>
<gene>
    <name evidence="19" type="primary">Trpc7</name>
    <name evidence="19" type="ORF">MIOMAC_R07217</name>
</gene>
<keyword evidence="11" id="KW-0406">Ion transport</keyword>
<evidence type="ECO:0000256" key="7">
    <source>
        <dbReference type="ARBA" id="ARBA00022737"/>
    </source>
</evidence>
<dbReference type="FunFam" id="1.10.287.70:FF:000041">
    <property type="entry name" value="Transient receptor potential cation channel subfamily C member 7"/>
    <property type="match status" value="1"/>
</dbReference>
<dbReference type="InterPro" id="IPR005821">
    <property type="entry name" value="Ion_trans_dom"/>
</dbReference>
<dbReference type="SMART" id="SM00248">
    <property type="entry name" value="ANK"/>
    <property type="match status" value="3"/>
</dbReference>
<keyword evidence="8" id="KW-0106">Calcium</keyword>
<dbReference type="SMART" id="SM01420">
    <property type="entry name" value="TRP_2"/>
    <property type="match status" value="1"/>
</dbReference>
<evidence type="ECO:0000256" key="6">
    <source>
        <dbReference type="ARBA" id="ARBA00022692"/>
    </source>
</evidence>
<evidence type="ECO:0000256" key="14">
    <source>
        <dbReference type="ARBA" id="ARBA00023303"/>
    </source>
</evidence>
<dbReference type="GO" id="GO:0015279">
    <property type="term" value="F:store-operated calcium channel activity"/>
    <property type="evidence" value="ECO:0007669"/>
    <property type="project" value="TreeGrafter"/>
</dbReference>
<dbReference type="GO" id="GO:0034703">
    <property type="term" value="C:cation channel complex"/>
    <property type="evidence" value="ECO:0007669"/>
    <property type="project" value="TreeGrafter"/>
</dbReference>
<keyword evidence="5" id="KW-0107">Calcium channel</keyword>
<evidence type="ECO:0000259" key="18">
    <source>
        <dbReference type="SMART" id="SM01420"/>
    </source>
</evidence>
<feature type="transmembrane region" description="Helical" evidence="17">
    <location>
        <begin position="649"/>
        <end position="671"/>
    </location>
</feature>
<evidence type="ECO:0000313" key="20">
    <source>
        <dbReference type="Proteomes" id="UP000525714"/>
    </source>
</evidence>
<dbReference type="AlphaFoldDB" id="A0A7K5KED9"/>
<dbReference type="Pfam" id="PF08344">
    <property type="entry name" value="TRP_2"/>
    <property type="match status" value="1"/>
</dbReference>
<feature type="transmembrane region" description="Helical" evidence="17">
    <location>
        <begin position="621"/>
        <end position="637"/>
    </location>
</feature>
<keyword evidence="9 17" id="KW-1133">Transmembrane helix</keyword>
<dbReference type="GO" id="GO:0051480">
    <property type="term" value="P:regulation of cytosolic calcium ion concentration"/>
    <property type="evidence" value="ECO:0007669"/>
    <property type="project" value="TreeGrafter"/>
</dbReference>
<protein>
    <submittedName>
        <fullName evidence="19">TRPC7 protein</fullName>
    </submittedName>
</protein>
<dbReference type="Gene3D" id="1.25.40.20">
    <property type="entry name" value="Ankyrin repeat-containing domain"/>
    <property type="match status" value="1"/>
</dbReference>
<dbReference type="FunFam" id="1.25.40.20:FF:000157">
    <property type="entry name" value="short transient receptor potential channel 6 isoform X1"/>
    <property type="match status" value="1"/>
</dbReference>
<evidence type="ECO:0000256" key="10">
    <source>
        <dbReference type="ARBA" id="ARBA00023043"/>
    </source>
</evidence>
<evidence type="ECO:0000256" key="1">
    <source>
        <dbReference type="ARBA" id="ARBA00004651"/>
    </source>
</evidence>